<accession>A2EZ35</accession>
<dbReference type="PANTHER" id="PTHR45614:SF253">
    <property type="entry name" value="CHROMOSOME UNDETERMINED SCAFFOLD_38, WHOLE GENOME SHOTGUN SEQUENCE"/>
    <property type="match status" value="1"/>
</dbReference>
<keyword evidence="1" id="KW-0677">Repeat</keyword>
<dbReference type="VEuPathDB" id="TrichDB:TVAG_485190"/>
<dbReference type="SUPFAM" id="SSF46689">
    <property type="entry name" value="Homeodomain-like"/>
    <property type="match status" value="1"/>
</dbReference>
<keyword evidence="2 5" id="KW-0238">DNA-binding</keyword>
<dbReference type="Pfam" id="PF00249">
    <property type="entry name" value="Myb_DNA-binding"/>
    <property type="match status" value="1"/>
</dbReference>
<dbReference type="SMR" id="A2EZ35"/>
<dbReference type="PROSITE" id="PS50090">
    <property type="entry name" value="MYB_LIKE"/>
    <property type="match status" value="2"/>
</dbReference>
<dbReference type="GO" id="GO:0000978">
    <property type="term" value="F:RNA polymerase II cis-regulatory region sequence-specific DNA binding"/>
    <property type="evidence" value="ECO:0000318"/>
    <property type="project" value="GO_Central"/>
</dbReference>
<dbReference type="PROSITE" id="PS51294">
    <property type="entry name" value="HTH_MYB"/>
    <property type="match status" value="2"/>
</dbReference>
<dbReference type="Pfam" id="PF13921">
    <property type="entry name" value="Myb_DNA-bind_6"/>
    <property type="match status" value="1"/>
</dbReference>
<dbReference type="InterPro" id="IPR009057">
    <property type="entry name" value="Homeodomain-like_sf"/>
</dbReference>
<dbReference type="GO" id="GO:0000981">
    <property type="term" value="F:DNA-binding transcription factor activity, RNA polymerase II-specific"/>
    <property type="evidence" value="ECO:0000318"/>
    <property type="project" value="GO_Central"/>
</dbReference>
<dbReference type="InterPro" id="IPR050560">
    <property type="entry name" value="MYB_TF"/>
</dbReference>
<feature type="domain" description="HTH myb-type" evidence="4">
    <location>
        <begin position="68"/>
        <end position="114"/>
    </location>
</feature>
<dbReference type="EMBL" id="DS113547">
    <property type="protein sequence ID" value="EAY02084.1"/>
    <property type="molecule type" value="Genomic_DNA"/>
</dbReference>
<protein>
    <submittedName>
        <fullName evidence="5">Myb-like DNA-binding domain containing protein</fullName>
    </submittedName>
</protein>
<evidence type="ECO:0000313" key="6">
    <source>
        <dbReference type="Proteomes" id="UP000001542"/>
    </source>
</evidence>
<dbReference type="RefSeq" id="XP_001330839.1">
    <property type="nucleotide sequence ID" value="XM_001330803.1"/>
</dbReference>
<reference evidence="5" key="1">
    <citation type="submission" date="2006-10" db="EMBL/GenBank/DDBJ databases">
        <authorList>
            <person name="Amadeo P."/>
            <person name="Zhao Q."/>
            <person name="Wortman J."/>
            <person name="Fraser-Liggett C."/>
            <person name="Carlton J."/>
        </authorList>
    </citation>
    <scope>NUCLEOTIDE SEQUENCE</scope>
    <source>
        <strain evidence="5">G3</strain>
    </source>
</reference>
<name>A2EZ35_TRIV3</name>
<evidence type="ECO:0000259" key="3">
    <source>
        <dbReference type="PROSITE" id="PS50090"/>
    </source>
</evidence>
<dbReference type="GO" id="GO:0005634">
    <property type="term" value="C:nucleus"/>
    <property type="evidence" value="ECO:0000318"/>
    <property type="project" value="GO_Central"/>
</dbReference>
<dbReference type="InterPro" id="IPR017930">
    <property type="entry name" value="Myb_dom"/>
</dbReference>
<evidence type="ECO:0000256" key="2">
    <source>
        <dbReference type="ARBA" id="ARBA00023125"/>
    </source>
</evidence>
<dbReference type="PANTHER" id="PTHR45614">
    <property type="entry name" value="MYB PROTEIN-RELATED"/>
    <property type="match status" value="1"/>
</dbReference>
<evidence type="ECO:0000256" key="1">
    <source>
        <dbReference type="ARBA" id="ARBA00022737"/>
    </source>
</evidence>
<gene>
    <name evidence="5" type="ORF">TVAG_485190</name>
</gene>
<dbReference type="Proteomes" id="UP000001542">
    <property type="component" value="Unassembled WGS sequence"/>
</dbReference>
<dbReference type="AlphaFoldDB" id="A2EZ35"/>
<keyword evidence="6" id="KW-1185">Reference proteome</keyword>
<dbReference type="STRING" id="5722.A2EZ35"/>
<dbReference type="eggNOG" id="KOG0048">
    <property type="taxonomic scope" value="Eukaryota"/>
</dbReference>
<feature type="domain" description="Myb-like" evidence="3">
    <location>
        <begin position="60"/>
        <end position="110"/>
    </location>
</feature>
<feature type="domain" description="Myb-like" evidence="3">
    <location>
        <begin position="8"/>
        <end position="59"/>
    </location>
</feature>
<evidence type="ECO:0000259" key="4">
    <source>
        <dbReference type="PROSITE" id="PS51294"/>
    </source>
</evidence>
<dbReference type="OrthoDB" id="2143914at2759"/>
<dbReference type="InParanoid" id="A2EZ35"/>
<feature type="domain" description="HTH myb-type" evidence="4">
    <location>
        <begin position="8"/>
        <end position="63"/>
    </location>
</feature>
<reference evidence="5" key="2">
    <citation type="journal article" date="2007" name="Science">
        <title>Draft genome sequence of the sexually transmitted pathogen Trichomonas vaginalis.</title>
        <authorList>
            <person name="Carlton J.M."/>
            <person name="Hirt R.P."/>
            <person name="Silva J.C."/>
            <person name="Delcher A.L."/>
            <person name="Schatz M."/>
            <person name="Zhao Q."/>
            <person name="Wortman J.R."/>
            <person name="Bidwell S.L."/>
            <person name="Alsmark U.C.M."/>
            <person name="Besteiro S."/>
            <person name="Sicheritz-Ponten T."/>
            <person name="Noel C.J."/>
            <person name="Dacks J.B."/>
            <person name="Foster P.G."/>
            <person name="Simillion C."/>
            <person name="Van de Peer Y."/>
            <person name="Miranda-Saavedra D."/>
            <person name="Barton G.J."/>
            <person name="Westrop G.D."/>
            <person name="Mueller S."/>
            <person name="Dessi D."/>
            <person name="Fiori P.L."/>
            <person name="Ren Q."/>
            <person name="Paulsen I."/>
            <person name="Zhang H."/>
            <person name="Bastida-Corcuera F.D."/>
            <person name="Simoes-Barbosa A."/>
            <person name="Brown M.T."/>
            <person name="Hayes R.D."/>
            <person name="Mukherjee M."/>
            <person name="Okumura C.Y."/>
            <person name="Schneider R."/>
            <person name="Smith A.J."/>
            <person name="Vanacova S."/>
            <person name="Villalvazo M."/>
            <person name="Haas B.J."/>
            <person name="Pertea M."/>
            <person name="Feldblyum T.V."/>
            <person name="Utterback T.R."/>
            <person name="Shu C.L."/>
            <person name="Osoegawa K."/>
            <person name="de Jong P.J."/>
            <person name="Hrdy I."/>
            <person name="Horvathova L."/>
            <person name="Zubacova Z."/>
            <person name="Dolezal P."/>
            <person name="Malik S.B."/>
            <person name="Logsdon J.M. Jr."/>
            <person name="Henze K."/>
            <person name="Gupta A."/>
            <person name="Wang C.C."/>
            <person name="Dunne R.L."/>
            <person name="Upcroft J.A."/>
            <person name="Upcroft P."/>
            <person name="White O."/>
            <person name="Salzberg S.L."/>
            <person name="Tang P."/>
            <person name="Chiu C.-H."/>
            <person name="Lee Y.-S."/>
            <person name="Embley T.M."/>
            <person name="Coombs G.H."/>
            <person name="Mottram J.C."/>
            <person name="Tachezy J."/>
            <person name="Fraser-Liggett C.M."/>
            <person name="Johnson P.J."/>
        </authorList>
    </citation>
    <scope>NUCLEOTIDE SEQUENCE [LARGE SCALE GENOMIC DNA]</scope>
    <source>
        <strain evidence="5">G3</strain>
    </source>
</reference>
<dbReference type="Gene3D" id="1.10.10.60">
    <property type="entry name" value="Homeodomain-like"/>
    <property type="match status" value="2"/>
</dbReference>
<proteinExistence type="predicted"/>
<dbReference type="GO" id="GO:0006355">
    <property type="term" value="P:regulation of DNA-templated transcription"/>
    <property type="evidence" value="ECO:0000318"/>
    <property type="project" value="GO_Central"/>
</dbReference>
<sequence>MKDETVLRKSHPREKFTHEEDNKILKLVQRYGENDWKKVASKMKGRNVRQCRERFKNYLSPNIDWSGWSEDEDKQLIEKYREMGPKWKVLSSFFPKRTEIIVKNRMNKILRKINKGKYRNTMMPEYSNPQASHQDAKSEEDYALNQLELEFRKARKSFFEVAGITRNDFDPNFEILDTPEFVY</sequence>
<dbReference type="VEuPathDB" id="TrichDB:TVAGG3_0754260"/>
<evidence type="ECO:0000313" key="5">
    <source>
        <dbReference type="EMBL" id="EAY02084.1"/>
    </source>
</evidence>
<dbReference type="SMART" id="SM00717">
    <property type="entry name" value="SANT"/>
    <property type="match status" value="2"/>
</dbReference>
<dbReference type="InterPro" id="IPR001005">
    <property type="entry name" value="SANT/Myb"/>
</dbReference>
<organism evidence="5 6">
    <name type="scientific">Trichomonas vaginalis (strain ATCC PRA-98 / G3)</name>
    <dbReference type="NCBI Taxonomy" id="412133"/>
    <lineage>
        <taxon>Eukaryota</taxon>
        <taxon>Metamonada</taxon>
        <taxon>Parabasalia</taxon>
        <taxon>Trichomonadida</taxon>
        <taxon>Trichomonadidae</taxon>
        <taxon>Trichomonas</taxon>
    </lineage>
</organism>
<dbReference type="CDD" id="cd00167">
    <property type="entry name" value="SANT"/>
    <property type="match status" value="2"/>
</dbReference>
<dbReference type="FunFam" id="1.10.10.60:FF:000010">
    <property type="entry name" value="Transcriptional activator Myb isoform A"/>
    <property type="match status" value="1"/>
</dbReference>
<dbReference type="KEGG" id="tva:4759915"/>